<dbReference type="Gene3D" id="3.30.1330.40">
    <property type="entry name" value="RutC-like"/>
    <property type="match status" value="1"/>
</dbReference>
<dbReference type="RefSeq" id="WP_207179748.1">
    <property type="nucleotide sequence ID" value="NZ_AP024145.1"/>
</dbReference>
<protein>
    <submittedName>
        <fullName evidence="1">Enamine deaminase RidA</fullName>
    </submittedName>
</protein>
<organism evidence="1 2">
    <name type="scientific">Methylobacterium indicum</name>
    <dbReference type="NCBI Taxonomy" id="1775910"/>
    <lineage>
        <taxon>Bacteria</taxon>
        <taxon>Pseudomonadati</taxon>
        <taxon>Pseudomonadota</taxon>
        <taxon>Alphaproteobacteria</taxon>
        <taxon>Hyphomicrobiales</taxon>
        <taxon>Methylobacteriaceae</taxon>
        <taxon>Methylobacterium</taxon>
    </lineage>
</organism>
<dbReference type="InterPro" id="IPR035959">
    <property type="entry name" value="RutC-like_sf"/>
</dbReference>
<sequence length="133" mass="14449">MKREIIEVPLVSAAIRSLGVPTSALVRCGELLYSCGMPPIDVNTGAFVSGSMEEQTHASLNALRYSLIFAGSDLDHILKTTVYVTDPDAMKIVNEVYASYFKGDNPARTSLAIKPWRMPFGIEIEAIAVMPSV</sequence>
<dbReference type="PANTHER" id="PTHR11803:SF39">
    <property type="entry name" value="2-IMINOBUTANOATE_2-IMINOPROPANOATE DEAMINASE"/>
    <property type="match status" value="1"/>
</dbReference>
<name>A0A8H8WYI0_9HYPH</name>
<dbReference type="GO" id="GO:0019239">
    <property type="term" value="F:deaminase activity"/>
    <property type="evidence" value="ECO:0007669"/>
    <property type="project" value="TreeGrafter"/>
</dbReference>
<dbReference type="Proteomes" id="UP000663508">
    <property type="component" value="Chromosome"/>
</dbReference>
<proteinExistence type="predicted"/>
<dbReference type="AlphaFoldDB" id="A0A8H8WYI0"/>
<dbReference type="CDD" id="cd00448">
    <property type="entry name" value="YjgF_YER057c_UK114_family"/>
    <property type="match status" value="1"/>
</dbReference>
<gene>
    <name evidence="1" type="ORF">mvi_51950</name>
</gene>
<evidence type="ECO:0000313" key="2">
    <source>
        <dbReference type="Proteomes" id="UP000663508"/>
    </source>
</evidence>
<dbReference type="EMBL" id="AP024145">
    <property type="protein sequence ID" value="BCM86734.1"/>
    <property type="molecule type" value="Genomic_DNA"/>
</dbReference>
<accession>A0A8H8WYI0</accession>
<dbReference type="KEGG" id="mind:mvi_51950"/>
<reference evidence="1" key="1">
    <citation type="submission" date="2020-11" db="EMBL/GenBank/DDBJ databases">
        <title>Complete genome sequence of a novel pathogenic Methylobacterium strain isolated from rice in Vietnam.</title>
        <authorList>
            <person name="Lai K."/>
            <person name="Okazaki S."/>
            <person name="Higashi K."/>
            <person name="Mori H."/>
            <person name="Toyoda A."/>
            <person name="Kurokawa K."/>
        </authorList>
    </citation>
    <scope>NUCLEOTIDE SEQUENCE</scope>
    <source>
        <strain evidence="1">VL1</strain>
    </source>
</reference>
<dbReference type="Pfam" id="PF01042">
    <property type="entry name" value="Ribonuc_L-PSP"/>
    <property type="match status" value="1"/>
</dbReference>
<dbReference type="PANTHER" id="PTHR11803">
    <property type="entry name" value="2-IMINOBUTANOATE/2-IMINOPROPANOATE DEAMINASE RIDA"/>
    <property type="match status" value="1"/>
</dbReference>
<dbReference type="GO" id="GO:0005829">
    <property type="term" value="C:cytosol"/>
    <property type="evidence" value="ECO:0007669"/>
    <property type="project" value="TreeGrafter"/>
</dbReference>
<evidence type="ECO:0000313" key="1">
    <source>
        <dbReference type="EMBL" id="BCM86734.1"/>
    </source>
</evidence>
<dbReference type="SUPFAM" id="SSF55298">
    <property type="entry name" value="YjgF-like"/>
    <property type="match status" value="1"/>
</dbReference>
<dbReference type="InterPro" id="IPR006175">
    <property type="entry name" value="YjgF/YER057c/UK114"/>
</dbReference>